<dbReference type="AlphaFoldDB" id="A0A7R9I2B6"/>
<protein>
    <submittedName>
        <fullName evidence="1">Uncharacterized protein</fullName>
    </submittedName>
</protein>
<dbReference type="Gene3D" id="2.60.120.650">
    <property type="entry name" value="Cupin"/>
    <property type="match status" value="1"/>
</dbReference>
<gene>
    <name evidence="1" type="ORF">TBIB3V08_LOCUS7142</name>
</gene>
<evidence type="ECO:0000313" key="1">
    <source>
        <dbReference type="EMBL" id="CAD7444776.1"/>
    </source>
</evidence>
<accession>A0A7R9I2B6</accession>
<name>A0A7R9I2B6_9NEOP</name>
<organism evidence="1">
    <name type="scientific">Timema bartmani</name>
    <dbReference type="NCBI Taxonomy" id="61472"/>
    <lineage>
        <taxon>Eukaryota</taxon>
        <taxon>Metazoa</taxon>
        <taxon>Ecdysozoa</taxon>
        <taxon>Arthropoda</taxon>
        <taxon>Hexapoda</taxon>
        <taxon>Insecta</taxon>
        <taxon>Pterygota</taxon>
        <taxon>Neoptera</taxon>
        <taxon>Polyneoptera</taxon>
        <taxon>Phasmatodea</taxon>
        <taxon>Timematodea</taxon>
        <taxon>Timematoidea</taxon>
        <taxon>Timematidae</taxon>
        <taxon>Timema</taxon>
    </lineage>
</organism>
<dbReference type="EMBL" id="OD566860">
    <property type="protein sequence ID" value="CAD7444776.1"/>
    <property type="molecule type" value="Genomic_DNA"/>
</dbReference>
<sequence>MKRNSLIILIKKIKKDNRKKAKEMGVSENQKQKEVTRKRLLPFWDWTAMFYESCLVSNPFYGEYQLTEEDCVTNQPRSLQVTLPDLGLHWLRRWFINIWGRGLPLEPRVPSPDNLVINMSWKQGMMSAHPSYSVHDFHSHYVSSGLYLHGNGEIGAQSCEALEQVDRLGSVAYEHLLDSYLNRDAPLIVMDAMESWPVMNTDNFWFDNITQLYLQDEKLVDTVPCILTTNLRPGSSDLHAFLKRINSPKIDKWFVHWQNCDIHAVKALRKFYQRPYFLSNSVSPAHFNWVLMSSDYTTKIYKKWVNLKLSRIPGEFLRCCETLTRRDNKVTITALKPILDCPNRLLWSFFVISLCGQPEQNISPLLQQKRVKQELNYGSMAIVVFTNFMWTFEYYPGRNLDNVAILTETVWEEAYVPSDMLAWTTKKPSWLQNVLSRRVGQLC</sequence>
<reference evidence="1" key="1">
    <citation type="submission" date="2020-11" db="EMBL/GenBank/DDBJ databases">
        <authorList>
            <person name="Tran Van P."/>
        </authorList>
    </citation>
    <scope>NUCLEOTIDE SEQUENCE</scope>
</reference>
<proteinExistence type="predicted"/>